<evidence type="ECO:0000256" key="5">
    <source>
        <dbReference type="ARBA" id="ARBA00023034"/>
    </source>
</evidence>
<name>A0A058ZR16_9RHOB</name>
<evidence type="ECO:0000256" key="6">
    <source>
        <dbReference type="ARBA" id="ARBA00023136"/>
    </source>
</evidence>
<comment type="subcellular location">
    <subcellularLocation>
        <location evidence="1">Golgi apparatus membrane</location>
        <topology evidence="1">Single-pass type II membrane protein</topology>
    </subcellularLocation>
</comment>
<gene>
    <name evidence="8" type="ORF">ATO10_02590</name>
</gene>
<organism evidence="8 9">
    <name type="scientific">Actibacterium atlanticum</name>
    <dbReference type="NCBI Taxonomy" id="1461693"/>
    <lineage>
        <taxon>Bacteria</taxon>
        <taxon>Pseudomonadati</taxon>
        <taxon>Pseudomonadota</taxon>
        <taxon>Alphaproteobacteria</taxon>
        <taxon>Rhodobacterales</taxon>
        <taxon>Roseobacteraceae</taxon>
        <taxon>Actibacterium</taxon>
    </lineage>
</organism>
<evidence type="ECO:0000313" key="8">
    <source>
        <dbReference type="EMBL" id="KCV83612.1"/>
    </source>
</evidence>
<dbReference type="InterPro" id="IPR018011">
    <property type="entry name" value="Carb_sulfotrans_8-10"/>
</dbReference>
<protein>
    <recommendedName>
        <fullName evidence="10">Sulfotransferase family protein</fullName>
    </recommendedName>
</protein>
<dbReference type="PANTHER" id="PTHR12137:SF54">
    <property type="entry name" value="CARBOHYDRATE SULFOTRANSFERASE"/>
    <property type="match status" value="1"/>
</dbReference>
<keyword evidence="5" id="KW-0333">Golgi apparatus</keyword>
<dbReference type="InterPro" id="IPR027417">
    <property type="entry name" value="P-loop_NTPase"/>
</dbReference>
<keyword evidence="4" id="KW-1133">Transmembrane helix</keyword>
<dbReference type="OrthoDB" id="1407035at2"/>
<evidence type="ECO:0000256" key="7">
    <source>
        <dbReference type="ARBA" id="ARBA00023180"/>
    </source>
</evidence>
<keyword evidence="6" id="KW-0472">Membrane</keyword>
<evidence type="ECO:0000256" key="4">
    <source>
        <dbReference type="ARBA" id="ARBA00022989"/>
    </source>
</evidence>
<dbReference type="GO" id="GO:0008146">
    <property type="term" value="F:sulfotransferase activity"/>
    <property type="evidence" value="ECO:0007669"/>
    <property type="project" value="InterPro"/>
</dbReference>
<dbReference type="AlphaFoldDB" id="A0A058ZR16"/>
<dbReference type="STRING" id="1461693.ATO10_02590"/>
<dbReference type="EMBL" id="AQQY01000001">
    <property type="protein sequence ID" value="KCV83612.1"/>
    <property type="molecule type" value="Genomic_DNA"/>
</dbReference>
<comment type="caution">
    <text evidence="8">The sequence shown here is derived from an EMBL/GenBank/DDBJ whole genome shotgun (WGS) entry which is preliminary data.</text>
</comment>
<dbReference type="Pfam" id="PF03567">
    <property type="entry name" value="Sulfotransfer_2"/>
    <property type="match status" value="1"/>
</dbReference>
<evidence type="ECO:0008006" key="10">
    <source>
        <dbReference type="Google" id="ProtNLM"/>
    </source>
</evidence>
<keyword evidence="7" id="KW-0325">Glycoprotein</keyword>
<keyword evidence="9" id="KW-1185">Reference proteome</keyword>
<accession>A0A058ZR16</accession>
<dbReference type="Proteomes" id="UP000024836">
    <property type="component" value="Unassembled WGS sequence"/>
</dbReference>
<keyword evidence="3" id="KW-0812">Transmembrane</keyword>
<dbReference type="InterPro" id="IPR005331">
    <property type="entry name" value="Sulfotransferase"/>
</dbReference>
<dbReference type="PANTHER" id="PTHR12137">
    <property type="entry name" value="CARBOHYDRATE SULFOTRANSFERASE"/>
    <property type="match status" value="1"/>
</dbReference>
<dbReference type="GO" id="GO:0016020">
    <property type="term" value="C:membrane"/>
    <property type="evidence" value="ECO:0007669"/>
    <property type="project" value="InterPro"/>
</dbReference>
<evidence type="ECO:0000256" key="2">
    <source>
        <dbReference type="ARBA" id="ARBA00022679"/>
    </source>
</evidence>
<dbReference type="SUPFAM" id="SSF52540">
    <property type="entry name" value="P-loop containing nucleoside triphosphate hydrolases"/>
    <property type="match status" value="1"/>
</dbReference>
<dbReference type="Gene3D" id="3.40.50.300">
    <property type="entry name" value="P-loop containing nucleotide triphosphate hydrolases"/>
    <property type="match status" value="1"/>
</dbReference>
<dbReference type="GO" id="GO:0016051">
    <property type="term" value="P:carbohydrate biosynthetic process"/>
    <property type="evidence" value="ECO:0007669"/>
    <property type="project" value="InterPro"/>
</dbReference>
<evidence type="ECO:0000256" key="3">
    <source>
        <dbReference type="ARBA" id="ARBA00022692"/>
    </source>
</evidence>
<dbReference type="RefSeq" id="WP_035247601.1">
    <property type="nucleotide sequence ID" value="NZ_AQQY01000001.1"/>
</dbReference>
<evidence type="ECO:0000313" key="9">
    <source>
        <dbReference type="Proteomes" id="UP000024836"/>
    </source>
</evidence>
<keyword evidence="2" id="KW-0808">Transferase</keyword>
<proteinExistence type="predicted"/>
<sequence>MNPPVYLNSLEFTDLKTRVLAPFLPRYKVLKAMNDLPVALRGPMRDLVMTLDEKFLFLRNAKCGCTSIAQLMFYYSNEAFYPRSIHRAAKGIYLSRYHWPRIKPVLDGEKAFLFTFVREPEARAWSAFTNFFVDQKNIARHNHMPGMRALGYDESNGLSRNFDIYLDYLQACLDIDPMRTSTHFRPQVLNIAFDQLKFDFIGKLEHIEVDLPKAFEMGGKPGFPPAEVMEQRFNKSAPTRPDLTPAQRARVRQIFAADFEAFGYD</sequence>
<reference evidence="8 9" key="1">
    <citation type="submission" date="2013-04" db="EMBL/GenBank/DDBJ databases">
        <title>Shimia sp. 22II-S11-Z10 Genome Sequencing.</title>
        <authorList>
            <person name="Lai Q."/>
            <person name="Li G."/>
            <person name="Shao Z."/>
        </authorList>
    </citation>
    <scope>NUCLEOTIDE SEQUENCE [LARGE SCALE GENOMIC DNA]</scope>
    <source>
        <strain evidence="9">22II-S11-Z10</strain>
    </source>
</reference>
<evidence type="ECO:0000256" key="1">
    <source>
        <dbReference type="ARBA" id="ARBA00004323"/>
    </source>
</evidence>